<dbReference type="EMBL" id="JACXAD010000020">
    <property type="protein sequence ID" value="MBD2769537.1"/>
    <property type="molecule type" value="Genomic_DNA"/>
</dbReference>
<sequence length="324" mass="35273">MRLLRSNYQLSGLILLGGFLLTCYSAVGRAVGSSRAPSTQAAPADTTAGRVGHGGFTAALSYSSNSSFFGRSQTTRYPYMAGELTYKSRFGVWGSVMSYDLFDTSSLVDETDLSMGWDGDLSRTVDASLSYSRFLFAANSPLIKSSVNNSVDAYVGWDWQYVYSRLNASYLFGERSDVFLTLDNSRNFEINRVFTPDGYLSIVPRLSLTAGTQRFIETSMEQQTRRGNGKTKTSNGNGNGNGNGHGNGNGNGNGSGTSTGSTIVTTTSSTRFQILTYELRLPVTYSLGVISAQVAWRYFIPVNLLPDDDSRPRSFFTTSLSLNL</sequence>
<evidence type="ECO:0000313" key="3">
    <source>
        <dbReference type="Proteomes" id="UP000612233"/>
    </source>
</evidence>
<proteinExistence type="predicted"/>
<name>A0A927BEU7_9BACT</name>
<dbReference type="Proteomes" id="UP000612233">
    <property type="component" value="Unassembled WGS sequence"/>
</dbReference>
<organism evidence="2 3">
    <name type="scientific">Hymenobacter montanus</name>
    <dbReference type="NCBI Taxonomy" id="2771359"/>
    <lineage>
        <taxon>Bacteria</taxon>
        <taxon>Pseudomonadati</taxon>
        <taxon>Bacteroidota</taxon>
        <taxon>Cytophagia</taxon>
        <taxon>Cytophagales</taxon>
        <taxon>Hymenobacteraceae</taxon>
        <taxon>Hymenobacter</taxon>
    </lineage>
</organism>
<protein>
    <submittedName>
        <fullName evidence="2">Uncharacterized protein</fullName>
    </submittedName>
</protein>
<feature type="region of interest" description="Disordered" evidence="1">
    <location>
        <begin position="219"/>
        <end position="263"/>
    </location>
</feature>
<feature type="compositionally biased region" description="Gly residues" evidence="1">
    <location>
        <begin position="237"/>
        <end position="257"/>
    </location>
</feature>
<reference evidence="2" key="1">
    <citation type="submission" date="2020-09" db="EMBL/GenBank/DDBJ databases">
        <authorList>
            <person name="Kim M.K."/>
        </authorList>
    </citation>
    <scope>NUCLEOTIDE SEQUENCE</scope>
    <source>
        <strain evidence="2">BT664</strain>
    </source>
</reference>
<evidence type="ECO:0000256" key="1">
    <source>
        <dbReference type="SAM" id="MobiDB-lite"/>
    </source>
</evidence>
<accession>A0A927BEU7</accession>
<dbReference type="AlphaFoldDB" id="A0A927BEU7"/>
<comment type="caution">
    <text evidence="2">The sequence shown here is derived from an EMBL/GenBank/DDBJ whole genome shotgun (WGS) entry which is preliminary data.</text>
</comment>
<dbReference type="RefSeq" id="WP_191006345.1">
    <property type="nucleotide sequence ID" value="NZ_JACXAD010000020.1"/>
</dbReference>
<gene>
    <name evidence="2" type="ORF">IC235_16740</name>
</gene>
<keyword evidence="3" id="KW-1185">Reference proteome</keyword>
<evidence type="ECO:0000313" key="2">
    <source>
        <dbReference type="EMBL" id="MBD2769537.1"/>
    </source>
</evidence>